<dbReference type="SUPFAM" id="SSF48403">
    <property type="entry name" value="Ankyrin repeat"/>
    <property type="match status" value="1"/>
</dbReference>
<dbReference type="PROSITE" id="PS50088">
    <property type="entry name" value="ANK_REPEAT"/>
    <property type="match status" value="3"/>
</dbReference>
<proteinExistence type="predicted"/>
<name>A0A7W9Y7H8_9HYPH</name>
<dbReference type="RefSeq" id="WP_244654501.1">
    <property type="nucleotide sequence ID" value="NZ_BMHW01000006.1"/>
</dbReference>
<keyword evidence="6" id="KW-1185">Reference proteome</keyword>
<dbReference type="AlphaFoldDB" id="A0A7W9Y7H8"/>
<evidence type="ECO:0000256" key="1">
    <source>
        <dbReference type="ARBA" id="ARBA00022737"/>
    </source>
</evidence>
<feature type="repeat" description="ANK" evidence="3">
    <location>
        <begin position="84"/>
        <end position="116"/>
    </location>
</feature>
<feature type="signal peptide" evidence="4">
    <location>
        <begin position="1"/>
        <end position="20"/>
    </location>
</feature>
<feature type="chain" id="PRO_5030541964" evidence="4">
    <location>
        <begin position="21"/>
        <end position="198"/>
    </location>
</feature>
<gene>
    <name evidence="5" type="ORF">HNQ72_003241</name>
</gene>
<evidence type="ECO:0000313" key="5">
    <source>
        <dbReference type="EMBL" id="MBB6163401.1"/>
    </source>
</evidence>
<dbReference type="EMBL" id="JACHEG010000003">
    <property type="protein sequence ID" value="MBB6163401.1"/>
    <property type="molecule type" value="Genomic_DNA"/>
</dbReference>
<dbReference type="Proteomes" id="UP000547879">
    <property type="component" value="Unassembled WGS sequence"/>
</dbReference>
<evidence type="ECO:0000256" key="4">
    <source>
        <dbReference type="SAM" id="SignalP"/>
    </source>
</evidence>
<feature type="repeat" description="ANK" evidence="3">
    <location>
        <begin position="51"/>
        <end position="83"/>
    </location>
</feature>
<dbReference type="InterPro" id="IPR002110">
    <property type="entry name" value="Ankyrin_rpt"/>
</dbReference>
<dbReference type="PANTHER" id="PTHR24171:SF9">
    <property type="entry name" value="ANKYRIN REPEAT DOMAIN-CONTAINING PROTEIN 39"/>
    <property type="match status" value="1"/>
</dbReference>
<organism evidence="5 6">
    <name type="scientific">Rhizobium wenxiniae</name>
    <dbReference type="NCBI Taxonomy" id="1737357"/>
    <lineage>
        <taxon>Bacteria</taxon>
        <taxon>Pseudomonadati</taxon>
        <taxon>Pseudomonadota</taxon>
        <taxon>Alphaproteobacteria</taxon>
        <taxon>Hyphomicrobiales</taxon>
        <taxon>Rhizobiaceae</taxon>
        <taxon>Rhizobium/Agrobacterium group</taxon>
        <taxon>Rhizobium</taxon>
    </lineage>
</organism>
<evidence type="ECO:0000256" key="3">
    <source>
        <dbReference type="PROSITE-ProRule" id="PRU00023"/>
    </source>
</evidence>
<dbReference type="Gene3D" id="1.25.40.20">
    <property type="entry name" value="Ankyrin repeat-containing domain"/>
    <property type="match status" value="2"/>
</dbReference>
<reference evidence="5 6" key="1">
    <citation type="submission" date="2020-08" db="EMBL/GenBank/DDBJ databases">
        <title>Genomic Encyclopedia of Type Strains, Phase IV (KMG-IV): sequencing the most valuable type-strain genomes for metagenomic binning, comparative biology and taxonomic classification.</title>
        <authorList>
            <person name="Goeker M."/>
        </authorList>
    </citation>
    <scope>NUCLEOTIDE SEQUENCE [LARGE SCALE GENOMIC DNA]</scope>
    <source>
        <strain evidence="5 6">DSM 100734</strain>
    </source>
</reference>
<keyword evidence="1" id="KW-0677">Repeat</keyword>
<dbReference type="Pfam" id="PF12796">
    <property type="entry name" value="Ank_2"/>
    <property type="match status" value="2"/>
</dbReference>
<feature type="repeat" description="ANK" evidence="3">
    <location>
        <begin position="118"/>
        <end position="150"/>
    </location>
</feature>
<evidence type="ECO:0000256" key="2">
    <source>
        <dbReference type="ARBA" id="ARBA00023043"/>
    </source>
</evidence>
<accession>A0A7W9Y7H8</accession>
<sequence length="198" mass="20740">MIFAKSIFLLVTLSANLAAAGQLHEAARNGNLALLTQALDAGDNVSDADEAGDLPLILASLSGNTDAVGLILARGADIEGRNKSGLTALHAAAYAGNLDIVKRLVAEGAAVNDTQNFYHMSPLHAAAEEGHADVAAFLVANKANIEATERNGYTPLTQAGWRGYWDVGEMLIKAGATCQKAELVGEPLYKECIKRKSP</sequence>
<dbReference type="InterPro" id="IPR036770">
    <property type="entry name" value="Ankyrin_rpt-contain_sf"/>
</dbReference>
<protein>
    <submittedName>
        <fullName evidence="5">Ankyrin repeat protein</fullName>
    </submittedName>
</protein>
<comment type="caution">
    <text evidence="5">The sequence shown here is derived from an EMBL/GenBank/DDBJ whole genome shotgun (WGS) entry which is preliminary data.</text>
</comment>
<keyword evidence="2 3" id="KW-0040">ANK repeat</keyword>
<keyword evidence="4" id="KW-0732">Signal</keyword>
<evidence type="ECO:0000313" key="6">
    <source>
        <dbReference type="Proteomes" id="UP000547879"/>
    </source>
</evidence>
<dbReference type="PROSITE" id="PS50297">
    <property type="entry name" value="ANK_REP_REGION"/>
    <property type="match status" value="3"/>
</dbReference>
<dbReference type="SMART" id="SM00248">
    <property type="entry name" value="ANK"/>
    <property type="match status" value="5"/>
</dbReference>
<dbReference type="PANTHER" id="PTHR24171">
    <property type="entry name" value="ANKYRIN REPEAT DOMAIN-CONTAINING PROTEIN 39-RELATED"/>
    <property type="match status" value="1"/>
</dbReference>